<dbReference type="RefSeq" id="WP_108381826.1">
    <property type="nucleotide sequence ID" value="NZ_CP028858.1"/>
</dbReference>
<organism evidence="7 8">
    <name type="scientific">Halococcoides cellulosivorans</name>
    <dbReference type="NCBI Taxonomy" id="1679096"/>
    <lineage>
        <taxon>Archaea</taxon>
        <taxon>Methanobacteriati</taxon>
        <taxon>Methanobacteriota</taxon>
        <taxon>Stenosarchaea group</taxon>
        <taxon>Halobacteria</taxon>
        <taxon>Halobacteriales</taxon>
        <taxon>Haloarculaceae</taxon>
        <taxon>Halococcoides</taxon>
    </lineage>
</organism>
<feature type="transmembrane region" description="Helical" evidence="6">
    <location>
        <begin position="200"/>
        <end position="217"/>
    </location>
</feature>
<dbReference type="PANTHER" id="PTHR43141:SF4">
    <property type="entry name" value="CYTOCHROME BD2 SUBUNIT II"/>
    <property type="match status" value="1"/>
</dbReference>
<dbReference type="GO" id="GO:0016682">
    <property type="term" value="F:oxidoreductase activity, acting on diphenols and related substances as donors, oxygen as acceptor"/>
    <property type="evidence" value="ECO:0007669"/>
    <property type="project" value="TreeGrafter"/>
</dbReference>
<feature type="transmembrane region" description="Helical" evidence="6">
    <location>
        <begin position="20"/>
        <end position="44"/>
    </location>
</feature>
<evidence type="ECO:0000313" key="7">
    <source>
        <dbReference type="EMBL" id="AWB27457.1"/>
    </source>
</evidence>
<dbReference type="GO" id="GO:0019646">
    <property type="term" value="P:aerobic electron transport chain"/>
    <property type="evidence" value="ECO:0007669"/>
    <property type="project" value="TreeGrafter"/>
</dbReference>
<feature type="transmembrane region" description="Helical" evidence="6">
    <location>
        <begin position="299"/>
        <end position="319"/>
    </location>
</feature>
<evidence type="ECO:0000313" key="8">
    <source>
        <dbReference type="Proteomes" id="UP000244727"/>
    </source>
</evidence>
<sequence length="332" mass="35951">MLETLTSGPLFGLPLTGLWFVLLFALLGTFIFLDGFDFGAGVLFARAEDDHERETLLAIVGPFWDGNEVWLIVFGGAMFAAFPPLYANLFGRHYLLMFAILGALILRGIAPEMYEQRADPTWRRWWGRSFVVGSVLSPFFLGMFAGNWLVGAEQLVTVPGVVVGLALVALCVVDAAAFIGTRSEPGHLQTSLERRGLTALAGYLGAIVLAIGYLVALRPDMRGAILSVPVIALVVATLVAAGVYAWAIRADRFQAAWVSTAGMVYALVAIVALLLYPTIDPAVGLTVETAIVQPLPLNLMTLMTLVLMPFVLSYFWVLYSTFSGPIEHGEGY</sequence>
<evidence type="ECO:0000256" key="2">
    <source>
        <dbReference type="ARBA" id="ARBA00022475"/>
    </source>
</evidence>
<dbReference type="EMBL" id="CP028858">
    <property type="protein sequence ID" value="AWB27457.1"/>
    <property type="molecule type" value="Genomic_DNA"/>
</dbReference>
<feature type="transmembrane region" description="Helical" evidence="6">
    <location>
        <begin position="130"/>
        <end position="150"/>
    </location>
</feature>
<dbReference type="Pfam" id="PF02322">
    <property type="entry name" value="Cyt_bd_oxida_II"/>
    <property type="match status" value="1"/>
</dbReference>
<dbReference type="GO" id="GO:0070069">
    <property type="term" value="C:cytochrome complex"/>
    <property type="evidence" value="ECO:0007669"/>
    <property type="project" value="TreeGrafter"/>
</dbReference>
<feature type="transmembrane region" description="Helical" evidence="6">
    <location>
        <begin position="223"/>
        <end position="248"/>
    </location>
</feature>
<keyword evidence="2" id="KW-1003">Cell membrane</keyword>
<feature type="transmembrane region" description="Helical" evidence="6">
    <location>
        <begin position="156"/>
        <end position="179"/>
    </location>
</feature>
<proteinExistence type="predicted"/>
<evidence type="ECO:0000256" key="6">
    <source>
        <dbReference type="SAM" id="Phobius"/>
    </source>
</evidence>
<comment type="subcellular location">
    <subcellularLocation>
        <location evidence="1">Cell membrane</location>
        <topology evidence="1">Multi-pass membrane protein</topology>
    </subcellularLocation>
</comment>
<dbReference type="AlphaFoldDB" id="A0A2R4X0Y2"/>
<evidence type="ECO:0000256" key="3">
    <source>
        <dbReference type="ARBA" id="ARBA00022692"/>
    </source>
</evidence>
<keyword evidence="8" id="KW-1185">Reference proteome</keyword>
<keyword evidence="5 6" id="KW-0472">Membrane</keyword>
<dbReference type="PANTHER" id="PTHR43141">
    <property type="entry name" value="CYTOCHROME BD2 SUBUNIT II"/>
    <property type="match status" value="1"/>
</dbReference>
<accession>A0A2R4X0Y2</accession>
<name>A0A2R4X0Y2_9EURY</name>
<reference evidence="7 8" key="1">
    <citation type="submission" date="2018-04" db="EMBL/GenBank/DDBJ databases">
        <title>Halococcoides cellulosivorans gen. nov., sp. nov., an extremely halophilic cellulose-utilizing haloarchaeon from hypersaline lakes.</title>
        <authorList>
            <person name="Sorokin D.Y."/>
            <person name="Toshchakov S.V."/>
            <person name="Samarov N.I."/>
            <person name="Korzhenkov A."/>
            <person name="Kublanov I.V."/>
        </authorList>
    </citation>
    <scope>NUCLEOTIDE SEQUENCE [LARGE SCALE GENOMIC DNA]</scope>
    <source>
        <strain evidence="7 8">HArcel1</strain>
    </source>
</reference>
<keyword evidence="4 6" id="KW-1133">Transmembrane helix</keyword>
<dbReference type="InterPro" id="IPR003317">
    <property type="entry name" value="Cyt-d_oxidase_su2"/>
</dbReference>
<feature type="transmembrane region" description="Helical" evidence="6">
    <location>
        <begin position="94"/>
        <end position="110"/>
    </location>
</feature>
<feature type="transmembrane region" description="Helical" evidence="6">
    <location>
        <begin position="255"/>
        <end position="279"/>
    </location>
</feature>
<dbReference type="GO" id="GO:0005886">
    <property type="term" value="C:plasma membrane"/>
    <property type="evidence" value="ECO:0007669"/>
    <property type="project" value="UniProtKB-SubCell"/>
</dbReference>
<dbReference type="KEGG" id="harc:HARCEL1_06925"/>
<feature type="transmembrane region" description="Helical" evidence="6">
    <location>
        <begin position="56"/>
        <end position="82"/>
    </location>
</feature>
<protein>
    <submittedName>
        <fullName evidence="7">Cytochrome D ubiquinol oxidase subunit II</fullName>
    </submittedName>
</protein>
<dbReference type="GeneID" id="36512226"/>
<evidence type="ECO:0000256" key="4">
    <source>
        <dbReference type="ARBA" id="ARBA00022989"/>
    </source>
</evidence>
<evidence type="ECO:0000256" key="1">
    <source>
        <dbReference type="ARBA" id="ARBA00004651"/>
    </source>
</evidence>
<dbReference type="Proteomes" id="UP000244727">
    <property type="component" value="Chromosome"/>
</dbReference>
<keyword evidence="3 6" id="KW-0812">Transmembrane</keyword>
<gene>
    <name evidence="7" type="ORF">HARCEL1_06925</name>
</gene>
<dbReference type="GO" id="GO:0009055">
    <property type="term" value="F:electron transfer activity"/>
    <property type="evidence" value="ECO:0007669"/>
    <property type="project" value="TreeGrafter"/>
</dbReference>
<evidence type="ECO:0000256" key="5">
    <source>
        <dbReference type="ARBA" id="ARBA00023136"/>
    </source>
</evidence>